<dbReference type="GO" id="GO:0015280">
    <property type="term" value="F:ligand-gated sodium channel activity"/>
    <property type="evidence" value="ECO:0007669"/>
    <property type="project" value="TreeGrafter"/>
</dbReference>
<feature type="transmembrane region" description="Helical" evidence="13">
    <location>
        <begin position="52"/>
        <end position="71"/>
    </location>
</feature>
<keyword evidence="15" id="KW-1185">Reference proteome</keyword>
<keyword evidence="4 12" id="KW-0894">Sodium channel</keyword>
<organism evidence="14 15">
    <name type="scientific">Strigamia maritima</name>
    <name type="common">European centipede</name>
    <name type="synonym">Geophilus maritimus</name>
    <dbReference type="NCBI Taxonomy" id="126957"/>
    <lineage>
        <taxon>Eukaryota</taxon>
        <taxon>Metazoa</taxon>
        <taxon>Ecdysozoa</taxon>
        <taxon>Arthropoda</taxon>
        <taxon>Myriapoda</taxon>
        <taxon>Chilopoda</taxon>
        <taxon>Pleurostigmophora</taxon>
        <taxon>Geophilomorpha</taxon>
        <taxon>Linotaeniidae</taxon>
        <taxon>Strigamia</taxon>
    </lineage>
</organism>
<evidence type="ECO:0000256" key="11">
    <source>
        <dbReference type="ARBA" id="ARBA00023303"/>
    </source>
</evidence>
<comment type="subcellular location">
    <subcellularLocation>
        <location evidence="1">Membrane</location>
        <topology evidence="1">Multi-pass membrane protein</topology>
    </subcellularLocation>
</comment>
<dbReference type="AlphaFoldDB" id="T1JDT9"/>
<evidence type="ECO:0000313" key="15">
    <source>
        <dbReference type="Proteomes" id="UP000014500"/>
    </source>
</evidence>
<evidence type="ECO:0000256" key="13">
    <source>
        <dbReference type="SAM" id="Phobius"/>
    </source>
</evidence>
<dbReference type="PANTHER" id="PTHR11690:SF248">
    <property type="entry name" value="PICKPOCKET 17, ISOFORM A"/>
    <property type="match status" value="1"/>
</dbReference>
<evidence type="ECO:0000256" key="7">
    <source>
        <dbReference type="ARBA" id="ARBA00023053"/>
    </source>
</evidence>
<dbReference type="InterPro" id="IPR001873">
    <property type="entry name" value="ENaC"/>
</dbReference>
<protein>
    <submittedName>
        <fullName evidence="14">Uncharacterized protein</fullName>
    </submittedName>
</protein>
<evidence type="ECO:0000256" key="6">
    <source>
        <dbReference type="ARBA" id="ARBA00022989"/>
    </source>
</evidence>
<keyword evidence="3 12" id="KW-0813">Transport</keyword>
<evidence type="ECO:0000256" key="5">
    <source>
        <dbReference type="ARBA" id="ARBA00022692"/>
    </source>
</evidence>
<dbReference type="EMBL" id="JH432114">
    <property type="status" value="NOT_ANNOTATED_CDS"/>
    <property type="molecule type" value="Genomic_DNA"/>
</dbReference>
<evidence type="ECO:0000313" key="14">
    <source>
        <dbReference type="EnsemblMetazoa" id="SMAR011974-PA"/>
    </source>
</evidence>
<keyword evidence="7" id="KW-0915">Sodium</keyword>
<keyword evidence="10 12" id="KW-0739">Sodium transport</keyword>
<comment type="similarity">
    <text evidence="2 12">Belongs to the amiloride-sensitive sodium channel (TC 1.A.6) family.</text>
</comment>
<dbReference type="HOGENOM" id="CLU_695074_0_0_1"/>
<evidence type="ECO:0000256" key="12">
    <source>
        <dbReference type="RuleBase" id="RU000679"/>
    </source>
</evidence>
<keyword evidence="9 13" id="KW-0472">Membrane</keyword>
<evidence type="ECO:0000256" key="10">
    <source>
        <dbReference type="ARBA" id="ARBA00023201"/>
    </source>
</evidence>
<keyword evidence="11 12" id="KW-0407">Ion channel</keyword>
<proteinExistence type="inferred from homology"/>
<keyword evidence="5 12" id="KW-0812">Transmembrane</keyword>
<evidence type="ECO:0000256" key="2">
    <source>
        <dbReference type="ARBA" id="ARBA00007193"/>
    </source>
</evidence>
<dbReference type="Pfam" id="PF00858">
    <property type="entry name" value="ASC"/>
    <property type="match status" value="1"/>
</dbReference>
<evidence type="ECO:0000256" key="1">
    <source>
        <dbReference type="ARBA" id="ARBA00004141"/>
    </source>
</evidence>
<dbReference type="GO" id="GO:0005886">
    <property type="term" value="C:plasma membrane"/>
    <property type="evidence" value="ECO:0007669"/>
    <property type="project" value="TreeGrafter"/>
</dbReference>
<name>T1JDT9_STRMM</name>
<dbReference type="EnsemblMetazoa" id="SMAR011974-RA">
    <property type="protein sequence ID" value="SMAR011974-PA"/>
    <property type="gene ID" value="SMAR011974"/>
</dbReference>
<dbReference type="PANTHER" id="PTHR11690">
    <property type="entry name" value="AMILORIDE-SENSITIVE SODIUM CHANNEL-RELATED"/>
    <property type="match status" value="1"/>
</dbReference>
<dbReference type="PhylomeDB" id="T1JDT9"/>
<evidence type="ECO:0000256" key="4">
    <source>
        <dbReference type="ARBA" id="ARBA00022461"/>
    </source>
</evidence>
<dbReference type="Proteomes" id="UP000014500">
    <property type="component" value="Unassembled WGS sequence"/>
</dbReference>
<keyword evidence="6 13" id="KW-1133">Transmembrane helix</keyword>
<keyword evidence="8 12" id="KW-0406">Ion transport</keyword>
<evidence type="ECO:0000256" key="3">
    <source>
        <dbReference type="ARBA" id="ARBA00022448"/>
    </source>
</evidence>
<sequence length="397" mass="46683">MASVTIRRRTQRGLQQQKFFIRRNKRIKTLSFRLQHNGFEKLPILKGNRKKMLFLFVICPVLFILQLQMLVNRYYSYPVSTFVSIKDVKVTYLPSISICNNNYRFVAMIERLMETNATDTLTESDVTNFWTSYGVQKNLLYTFIVCETYLQHHKLKDNCSLDDYSSGVYTNDTVFFSDLGQCVDMTLKYPVHQNILGFAIVINRHELIEQFFPIDEEPYYAIYAHENGMLYEHEIYVNTRIAQYVEYWVKFEKKEYIHKNSPLKPCQSVEGFRECWSKCVAMQIQATAPCRLPSSTASLPSCKSWRDVYKAHEAIDMLHSTGRINNCSCIKPCDVIEYKVNNLELMSMENNYSQFSVEILRLAHEVIEETFLYPTSHLIKDLSSITGFYWAFPLKRF</sequence>
<reference evidence="15" key="1">
    <citation type="submission" date="2011-05" db="EMBL/GenBank/DDBJ databases">
        <authorList>
            <person name="Richards S.R."/>
            <person name="Qu J."/>
            <person name="Jiang H."/>
            <person name="Jhangiani S.N."/>
            <person name="Agravi P."/>
            <person name="Goodspeed R."/>
            <person name="Gross S."/>
            <person name="Mandapat C."/>
            <person name="Jackson L."/>
            <person name="Mathew T."/>
            <person name="Pu L."/>
            <person name="Thornton R."/>
            <person name="Saada N."/>
            <person name="Wilczek-Boney K.B."/>
            <person name="Lee S."/>
            <person name="Kovar C."/>
            <person name="Wu Y."/>
            <person name="Scherer S.E."/>
            <person name="Worley K.C."/>
            <person name="Muzny D.M."/>
            <person name="Gibbs R."/>
        </authorList>
    </citation>
    <scope>NUCLEOTIDE SEQUENCE</scope>
    <source>
        <strain evidence="15">Brora</strain>
    </source>
</reference>
<reference evidence="14" key="2">
    <citation type="submission" date="2015-02" db="UniProtKB">
        <authorList>
            <consortium name="EnsemblMetazoa"/>
        </authorList>
    </citation>
    <scope>IDENTIFICATION</scope>
</reference>
<accession>T1JDT9</accession>
<evidence type="ECO:0000256" key="9">
    <source>
        <dbReference type="ARBA" id="ARBA00023136"/>
    </source>
</evidence>
<evidence type="ECO:0000256" key="8">
    <source>
        <dbReference type="ARBA" id="ARBA00023065"/>
    </source>
</evidence>